<accession>A0AA37W185</accession>
<dbReference type="RefSeq" id="WP_095503957.1">
    <property type="nucleotide sequence ID" value="NZ_BSNC01000005.1"/>
</dbReference>
<evidence type="ECO:0000313" key="5">
    <source>
        <dbReference type="Proteomes" id="UP001161422"/>
    </source>
</evidence>
<evidence type="ECO:0000256" key="1">
    <source>
        <dbReference type="ARBA" id="ARBA00022679"/>
    </source>
</evidence>
<sequence>MKLEIINESHSEVFDALVDGVRSFNREHLGPETSKPLATVARNNEGEIIGGVSGRTIYNNFLIEVVWVHSSARGTGLGKQLMEMALEQAKQRQCQCAQVDTLDFQAPVFYQKLGFEIAGEISGYGDGPARFFLAKVL</sequence>
<dbReference type="SUPFAM" id="SSF55729">
    <property type="entry name" value="Acyl-CoA N-acyltransferases (Nat)"/>
    <property type="match status" value="1"/>
</dbReference>
<feature type="domain" description="N-acetyltransferase" evidence="3">
    <location>
        <begin position="1"/>
        <end position="137"/>
    </location>
</feature>
<dbReference type="GO" id="GO:0016747">
    <property type="term" value="F:acyltransferase activity, transferring groups other than amino-acyl groups"/>
    <property type="evidence" value="ECO:0007669"/>
    <property type="project" value="InterPro"/>
</dbReference>
<reference evidence="4" key="1">
    <citation type="journal article" date="2014" name="Int. J. Syst. Evol. Microbiol.">
        <title>Complete genome sequence of Corynebacterium casei LMG S-19264T (=DSM 44701T), isolated from a smear-ripened cheese.</title>
        <authorList>
            <consortium name="US DOE Joint Genome Institute (JGI-PGF)"/>
            <person name="Walter F."/>
            <person name="Albersmeier A."/>
            <person name="Kalinowski J."/>
            <person name="Ruckert C."/>
        </authorList>
    </citation>
    <scope>NUCLEOTIDE SEQUENCE</scope>
    <source>
        <strain evidence="4">NBRC 101628</strain>
    </source>
</reference>
<dbReference type="CDD" id="cd04301">
    <property type="entry name" value="NAT_SF"/>
    <property type="match status" value="1"/>
</dbReference>
<dbReference type="InterPro" id="IPR000182">
    <property type="entry name" value="GNAT_dom"/>
</dbReference>
<dbReference type="Pfam" id="PF13508">
    <property type="entry name" value="Acetyltransf_7"/>
    <property type="match status" value="1"/>
</dbReference>
<comment type="caution">
    <text evidence="4">The sequence shown here is derived from an EMBL/GenBank/DDBJ whole genome shotgun (WGS) entry which is preliminary data.</text>
</comment>
<organism evidence="4 5">
    <name type="scientific">Paraferrimonas sedimenticola</name>
    <dbReference type="NCBI Taxonomy" id="375674"/>
    <lineage>
        <taxon>Bacteria</taxon>
        <taxon>Pseudomonadati</taxon>
        <taxon>Pseudomonadota</taxon>
        <taxon>Gammaproteobacteria</taxon>
        <taxon>Alteromonadales</taxon>
        <taxon>Ferrimonadaceae</taxon>
        <taxon>Paraferrimonas</taxon>
    </lineage>
</organism>
<dbReference type="EMBL" id="BSNC01000005">
    <property type="protein sequence ID" value="GLP96628.1"/>
    <property type="molecule type" value="Genomic_DNA"/>
</dbReference>
<keyword evidence="2" id="KW-0012">Acyltransferase</keyword>
<dbReference type="Proteomes" id="UP001161422">
    <property type="component" value="Unassembled WGS sequence"/>
</dbReference>
<proteinExistence type="predicted"/>
<reference evidence="4" key="2">
    <citation type="submission" date="2023-01" db="EMBL/GenBank/DDBJ databases">
        <title>Draft genome sequence of Paraferrimonas sedimenticola strain NBRC 101628.</title>
        <authorList>
            <person name="Sun Q."/>
            <person name="Mori K."/>
        </authorList>
    </citation>
    <scope>NUCLEOTIDE SEQUENCE</scope>
    <source>
        <strain evidence="4">NBRC 101628</strain>
    </source>
</reference>
<dbReference type="PROSITE" id="PS51186">
    <property type="entry name" value="GNAT"/>
    <property type="match status" value="1"/>
</dbReference>
<evidence type="ECO:0000313" key="4">
    <source>
        <dbReference type="EMBL" id="GLP96628.1"/>
    </source>
</evidence>
<dbReference type="PANTHER" id="PTHR43420">
    <property type="entry name" value="ACETYLTRANSFERASE"/>
    <property type="match status" value="1"/>
</dbReference>
<keyword evidence="1" id="KW-0808">Transferase</keyword>
<evidence type="ECO:0000259" key="3">
    <source>
        <dbReference type="PROSITE" id="PS51186"/>
    </source>
</evidence>
<evidence type="ECO:0000256" key="2">
    <source>
        <dbReference type="ARBA" id="ARBA00023315"/>
    </source>
</evidence>
<dbReference type="AlphaFoldDB" id="A0AA37W185"/>
<gene>
    <name evidence="4" type="ORF">GCM10007895_19340</name>
</gene>
<protein>
    <submittedName>
        <fullName evidence="4">N-acetyltransferase GCN5</fullName>
    </submittedName>
</protein>
<dbReference type="Gene3D" id="3.40.630.30">
    <property type="match status" value="1"/>
</dbReference>
<keyword evidence="5" id="KW-1185">Reference proteome</keyword>
<dbReference type="InterPro" id="IPR050680">
    <property type="entry name" value="YpeA/RimI_acetyltransf"/>
</dbReference>
<name>A0AA37W185_9GAMM</name>
<dbReference type="InterPro" id="IPR016181">
    <property type="entry name" value="Acyl_CoA_acyltransferase"/>
</dbReference>